<comment type="caution">
    <text evidence="2">The sequence shown here is derived from an EMBL/GenBank/DDBJ whole genome shotgun (WGS) entry which is preliminary data.</text>
</comment>
<dbReference type="Proteomes" id="UP000708298">
    <property type="component" value="Unassembled WGS sequence"/>
</dbReference>
<dbReference type="Pfam" id="PF02534">
    <property type="entry name" value="T4SS-DNA_transf"/>
    <property type="match status" value="1"/>
</dbReference>
<feature type="region of interest" description="Disordered" evidence="1">
    <location>
        <begin position="89"/>
        <end position="110"/>
    </location>
</feature>
<proteinExistence type="predicted"/>
<evidence type="ECO:0000313" key="3">
    <source>
        <dbReference type="Proteomes" id="UP000708298"/>
    </source>
</evidence>
<dbReference type="EMBL" id="JAESVB010000040">
    <property type="protein sequence ID" value="MCB8878491.1"/>
    <property type="molecule type" value="Genomic_DNA"/>
</dbReference>
<sequence length="110" mass="12400">MLEDPLRGHRFVARTATTHLGRPKRERASVLSTAIRHTAWLDDPRLAATLNRTDFDLRDRKRRRMTVYIALPPSSPAALPWLRARLHRPGAQCHGGDPEQPGGAGRLLPR</sequence>
<evidence type="ECO:0000256" key="1">
    <source>
        <dbReference type="SAM" id="MobiDB-lite"/>
    </source>
</evidence>
<reference evidence="2" key="1">
    <citation type="journal article" date="2021" name="Microorganisms">
        <title>Acidisoma silvae sp. nov. and Acidisomacellulosilytica sp. nov., Two Acidophilic Bacteria Isolated from Decaying Wood, Hydrolyzing Cellulose and Producing Poly-3-hydroxybutyrate.</title>
        <authorList>
            <person name="Mieszkin S."/>
            <person name="Pouder E."/>
            <person name="Uroz S."/>
            <person name="Simon-Colin C."/>
            <person name="Alain K."/>
        </authorList>
    </citation>
    <scope>NUCLEOTIDE SEQUENCE</scope>
    <source>
        <strain evidence="2">HW T2.11</strain>
    </source>
</reference>
<evidence type="ECO:0000313" key="2">
    <source>
        <dbReference type="EMBL" id="MCB8878491.1"/>
    </source>
</evidence>
<gene>
    <name evidence="2" type="ORF">ASILVAE211_25165</name>
</gene>
<dbReference type="AlphaFoldDB" id="A0A964E1L4"/>
<organism evidence="2 3">
    <name type="scientific">Acidisoma silvae</name>
    <dbReference type="NCBI Taxonomy" id="2802396"/>
    <lineage>
        <taxon>Bacteria</taxon>
        <taxon>Pseudomonadati</taxon>
        <taxon>Pseudomonadota</taxon>
        <taxon>Alphaproteobacteria</taxon>
        <taxon>Acetobacterales</taxon>
        <taxon>Acidocellaceae</taxon>
        <taxon>Acidisoma</taxon>
    </lineage>
</organism>
<dbReference type="InterPro" id="IPR003688">
    <property type="entry name" value="TraG/VirD4"/>
</dbReference>
<reference evidence="2" key="2">
    <citation type="submission" date="2021-01" db="EMBL/GenBank/DDBJ databases">
        <authorList>
            <person name="Mieszkin S."/>
            <person name="Pouder E."/>
            <person name="Alain K."/>
        </authorList>
    </citation>
    <scope>NUCLEOTIDE SEQUENCE</scope>
    <source>
        <strain evidence="2">HW T2.11</strain>
    </source>
</reference>
<keyword evidence="3" id="KW-1185">Reference proteome</keyword>
<dbReference type="GO" id="GO:0016020">
    <property type="term" value="C:membrane"/>
    <property type="evidence" value="ECO:0007669"/>
    <property type="project" value="InterPro"/>
</dbReference>
<accession>A0A964E1L4</accession>
<protein>
    <submittedName>
        <fullName evidence="2">Type IV secretory system conjugative DNA transfer family protein</fullName>
    </submittedName>
</protein>
<name>A0A964E1L4_9PROT</name>